<dbReference type="PANTHER" id="PTHR23045">
    <property type="entry name" value="LEUCINE-RICH REPEAT-CONTAINING PROTEIN 37A"/>
    <property type="match status" value="1"/>
</dbReference>
<gene>
    <name evidence="3" type="ORF">P7K49_028220</name>
</gene>
<evidence type="ECO:0000313" key="4">
    <source>
        <dbReference type="Proteomes" id="UP001266305"/>
    </source>
</evidence>
<proteinExistence type="predicted"/>
<dbReference type="Proteomes" id="UP001266305">
    <property type="component" value="Unassembled WGS sequence"/>
</dbReference>
<dbReference type="InterPro" id="IPR032754">
    <property type="entry name" value="LRRC37_N"/>
</dbReference>
<dbReference type="InterPro" id="IPR015753">
    <property type="entry name" value="LRRC37"/>
</dbReference>
<comment type="caution">
    <text evidence="3">The sequence shown here is derived from an EMBL/GenBank/DDBJ whole genome shotgun (WGS) entry which is preliminary data.</text>
</comment>
<accession>A0ABQ9UBN1</accession>
<reference evidence="3 4" key="1">
    <citation type="submission" date="2023-05" db="EMBL/GenBank/DDBJ databases">
        <title>B98-5 Cell Line De Novo Hybrid Assembly: An Optical Mapping Approach.</title>
        <authorList>
            <person name="Kananen K."/>
            <person name="Auerbach J.A."/>
            <person name="Kautto E."/>
            <person name="Blachly J.S."/>
        </authorList>
    </citation>
    <scope>NUCLEOTIDE SEQUENCE [LARGE SCALE GENOMIC DNA]</scope>
    <source>
        <strain evidence="3">B95-8</strain>
        <tissue evidence="3">Cell line</tissue>
    </source>
</reference>
<protein>
    <recommendedName>
        <fullName evidence="2">Leucine-rich repeat-containing protein 37 N-terminal domain-containing protein</fullName>
    </recommendedName>
</protein>
<evidence type="ECO:0000259" key="2">
    <source>
        <dbReference type="Pfam" id="PF15779"/>
    </source>
</evidence>
<dbReference type="PANTHER" id="PTHR23045:SF9">
    <property type="entry name" value="LEUCINE RICH REPEAT CONTAINING 37A-RELATED"/>
    <property type="match status" value="1"/>
</dbReference>
<feature type="region of interest" description="Disordered" evidence="1">
    <location>
        <begin position="1"/>
        <end position="90"/>
    </location>
</feature>
<name>A0ABQ9UBN1_SAGOE</name>
<organism evidence="3 4">
    <name type="scientific">Saguinus oedipus</name>
    <name type="common">Cotton-top tamarin</name>
    <name type="synonym">Oedipomidas oedipus</name>
    <dbReference type="NCBI Taxonomy" id="9490"/>
    <lineage>
        <taxon>Eukaryota</taxon>
        <taxon>Metazoa</taxon>
        <taxon>Chordata</taxon>
        <taxon>Craniata</taxon>
        <taxon>Vertebrata</taxon>
        <taxon>Euteleostomi</taxon>
        <taxon>Mammalia</taxon>
        <taxon>Eutheria</taxon>
        <taxon>Euarchontoglires</taxon>
        <taxon>Primates</taxon>
        <taxon>Haplorrhini</taxon>
        <taxon>Platyrrhini</taxon>
        <taxon>Cebidae</taxon>
        <taxon>Callitrichinae</taxon>
        <taxon>Saguinus</taxon>
    </lineage>
</organism>
<evidence type="ECO:0000313" key="3">
    <source>
        <dbReference type="EMBL" id="KAK2094482.1"/>
    </source>
</evidence>
<evidence type="ECO:0000256" key="1">
    <source>
        <dbReference type="SAM" id="MobiDB-lite"/>
    </source>
</evidence>
<dbReference type="EMBL" id="JASSZA010000014">
    <property type="protein sequence ID" value="KAK2094482.1"/>
    <property type="molecule type" value="Genomic_DNA"/>
</dbReference>
<dbReference type="Pfam" id="PF15779">
    <property type="entry name" value="LRRC37"/>
    <property type="match status" value="1"/>
</dbReference>
<feature type="domain" description="Leucine-rich repeat-containing protein 37 N-terminal" evidence="2">
    <location>
        <begin position="58"/>
        <end position="116"/>
    </location>
</feature>
<sequence length="127" mass="14020">MSLLRLQIATEPTAESSEEAEPLVSSLAGVQSPEAVKDENPSPTQQEAAAEHPQTSEEVEPSLTLKEAPAQPSELPNESVVQPPQHHEVTVPPRTLHDVTVKPMDHMITMNPDLTNQLKFQLNWLKF</sequence>
<keyword evidence="4" id="KW-1185">Reference proteome</keyword>